<evidence type="ECO:0000313" key="10">
    <source>
        <dbReference type="EMBL" id="TFL05163.1"/>
    </source>
</evidence>
<dbReference type="InterPro" id="IPR001214">
    <property type="entry name" value="SET_dom"/>
</dbReference>
<dbReference type="EMBL" id="ML178817">
    <property type="protein sequence ID" value="TFL05163.1"/>
    <property type="molecule type" value="Genomic_DNA"/>
</dbReference>
<dbReference type="Proteomes" id="UP000305067">
    <property type="component" value="Unassembled WGS sequence"/>
</dbReference>
<evidence type="ECO:0000256" key="3">
    <source>
        <dbReference type="ARBA" id="ARBA00022691"/>
    </source>
</evidence>
<feature type="domain" description="CXC" evidence="9">
    <location>
        <begin position="330"/>
        <end position="440"/>
    </location>
</feature>
<keyword evidence="5" id="KW-0804">Transcription</keyword>
<dbReference type="SMART" id="SM01114">
    <property type="entry name" value="CXC"/>
    <property type="match status" value="1"/>
</dbReference>
<dbReference type="InterPro" id="IPR033467">
    <property type="entry name" value="Tesmin/TSO1-like_CXC"/>
</dbReference>
<organism evidence="10 11">
    <name type="scientific">Pterulicium gracile</name>
    <dbReference type="NCBI Taxonomy" id="1884261"/>
    <lineage>
        <taxon>Eukaryota</taxon>
        <taxon>Fungi</taxon>
        <taxon>Dikarya</taxon>
        <taxon>Basidiomycota</taxon>
        <taxon>Agaricomycotina</taxon>
        <taxon>Agaricomycetes</taxon>
        <taxon>Agaricomycetidae</taxon>
        <taxon>Agaricales</taxon>
        <taxon>Pleurotineae</taxon>
        <taxon>Pterulaceae</taxon>
        <taxon>Pterulicium</taxon>
    </lineage>
</organism>
<keyword evidence="3" id="KW-0949">S-adenosyl-L-methionine</keyword>
<dbReference type="OrthoDB" id="6141102at2759"/>
<dbReference type="STRING" id="1884261.A0A5C3QT52"/>
<feature type="region of interest" description="Disordered" evidence="7">
    <location>
        <begin position="329"/>
        <end position="350"/>
    </location>
</feature>
<feature type="region of interest" description="Disordered" evidence="7">
    <location>
        <begin position="567"/>
        <end position="590"/>
    </location>
</feature>
<evidence type="ECO:0000259" key="9">
    <source>
        <dbReference type="PROSITE" id="PS51633"/>
    </source>
</evidence>
<dbReference type="SMART" id="SM00317">
    <property type="entry name" value="SET"/>
    <property type="match status" value="1"/>
</dbReference>
<evidence type="ECO:0000256" key="6">
    <source>
        <dbReference type="ARBA" id="ARBA00048568"/>
    </source>
</evidence>
<comment type="catalytic activity">
    <reaction evidence="6">
        <text>L-lysyl(27)-[histone H3] + 3 S-adenosyl-L-methionine = N(6),N(6),N(6)-trimethyl-L-lysyl(27)-[histone H3] + 3 S-adenosyl-L-homocysteine + 3 H(+)</text>
        <dbReference type="Rhea" id="RHEA:60292"/>
        <dbReference type="Rhea" id="RHEA-COMP:15535"/>
        <dbReference type="Rhea" id="RHEA-COMP:15548"/>
        <dbReference type="ChEBI" id="CHEBI:15378"/>
        <dbReference type="ChEBI" id="CHEBI:29969"/>
        <dbReference type="ChEBI" id="CHEBI:57856"/>
        <dbReference type="ChEBI" id="CHEBI:59789"/>
        <dbReference type="ChEBI" id="CHEBI:61961"/>
        <dbReference type="EC" id="2.1.1.356"/>
    </reaction>
</comment>
<keyword evidence="1" id="KW-0489">Methyltransferase</keyword>
<evidence type="ECO:0000259" key="8">
    <source>
        <dbReference type="PROSITE" id="PS50280"/>
    </source>
</evidence>
<name>A0A5C3QT52_9AGAR</name>
<protein>
    <recommendedName>
        <fullName evidence="12">SET domain-containing protein</fullName>
    </recommendedName>
</protein>
<sequence>MSTEASTTSPLSILIGDIYEDCWLEYFDWQRQDAQKTITALLPQTPSSSSSRTTKTRLNFKLGNLGIESTPILTSELPEDIDPVASVHPYESTVPASRSIQWGDDDTAMPFLPYADDSSFPVNELLEEYDNNLSWTAPGLNSQNDPDAERIAIETGKRVLLIKGVTLDDMDEFHPVSGGWKQLLRMTTHRHILPWCSSEPLAETVFWPPIPTHAESLLEGWSIFCQNVNCILPWCSIHLNPGLYSKPRSAKPELSNIELKTVLSRTPCGASCFLLSTSAEYMPVDMDELAFVRSFIDTSPDTLPCDIAKICRVPCSQIISIRRTELPDTVKPPKVRSHPGANKNTRNEETKPCSHLGTCSTAACRCFQRSVSCQHACRCGPRCNRRRKGCQCSELDGIPVCRTEACPCFRAHRECDPVVCKVCNAKDFDGACLSAQIQHGSAKKVAVRPSGSCGLGLFLVEDAANGSLIGEYTGQRIHGPTSLSREPLYLHRSRYYTFDLNADLVLDAGYVGNEMKFINHCARSANVGPSVMFVNGEHRIGVFAIEAIAAGEEALMNYGPNFNFAVPESSSPRSDMSPLDDDTKEIEPLT</sequence>
<dbReference type="Gene3D" id="2.170.270.10">
    <property type="entry name" value="SET domain"/>
    <property type="match status" value="1"/>
</dbReference>
<evidence type="ECO:0000256" key="2">
    <source>
        <dbReference type="ARBA" id="ARBA00022679"/>
    </source>
</evidence>
<gene>
    <name evidence="10" type="ORF">BDV98DRAFT_561582</name>
</gene>
<dbReference type="GO" id="GO:0031507">
    <property type="term" value="P:heterochromatin formation"/>
    <property type="evidence" value="ECO:0007669"/>
    <property type="project" value="TreeGrafter"/>
</dbReference>
<dbReference type="InterPro" id="IPR046341">
    <property type="entry name" value="SET_dom_sf"/>
</dbReference>
<evidence type="ECO:0000313" key="11">
    <source>
        <dbReference type="Proteomes" id="UP000305067"/>
    </source>
</evidence>
<dbReference type="Pfam" id="PF18264">
    <property type="entry name" value="preSET_CXC"/>
    <property type="match status" value="1"/>
</dbReference>
<dbReference type="PANTHER" id="PTHR45747:SF4">
    <property type="entry name" value="HISTONE-LYSINE N-METHYLTRANSFERASE E(Z)"/>
    <property type="match status" value="1"/>
</dbReference>
<dbReference type="PROSITE" id="PS51633">
    <property type="entry name" value="CXC"/>
    <property type="match status" value="1"/>
</dbReference>
<dbReference type="PROSITE" id="PS50280">
    <property type="entry name" value="SET"/>
    <property type="match status" value="1"/>
</dbReference>
<dbReference type="InterPro" id="IPR026489">
    <property type="entry name" value="CXC_dom"/>
</dbReference>
<evidence type="ECO:0000256" key="5">
    <source>
        <dbReference type="ARBA" id="ARBA00023163"/>
    </source>
</evidence>
<evidence type="ECO:0000256" key="4">
    <source>
        <dbReference type="ARBA" id="ARBA00023015"/>
    </source>
</evidence>
<keyword evidence="4" id="KW-0805">Transcription regulation</keyword>
<dbReference type="InterPro" id="IPR045318">
    <property type="entry name" value="EZH1/2-like"/>
</dbReference>
<dbReference type="GO" id="GO:0035098">
    <property type="term" value="C:ESC/E(Z) complex"/>
    <property type="evidence" value="ECO:0007669"/>
    <property type="project" value="TreeGrafter"/>
</dbReference>
<accession>A0A5C3QT52</accession>
<evidence type="ECO:0000256" key="1">
    <source>
        <dbReference type="ARBA" id="ARBA00022603"/>
    </source>
</evidence>
<feature type="domain" description="SET" evidence="8">
    <location>
        <begin position="443"/>
        <end position="559"/>
    </location>
</feature>
<dbReference type="AlphaFoldDB" id="A0A5C3QT52"/>
<keyword evidence="2" id="KW-0808">Transferase</keyword>
<dbReference type="SUPFAM" id="SSF82199">
    <property type="entry name" value="SET domain"/>
    <property type="match status" value="1"/>
</dbReference>
<evidence type="ECO:0008006" key="12">
    <source>
        <dbReference type="Google" id="ProtNLM"/>
    </source>
</evidence>
<reference evidence="10 11" key="1">
    <citation type="journal article" date="2019" name="Nat. Ecol. Evol.">
        <title>Megaphylogeny resolves global patterns of mushroom evolution.</title>
        <authorList>
            <person name="Varga T."/>
            <person name="Krizsan K."/>
            <person name="Foldi C."/>
            <person name="Dima B."/>
            <person name="Sanchez-Garcia M."/>
            <person name="Sanchez-Ramirez S."/>
            <person name="Szollosi G.J."/>
            <person name="Szarkandi J.G."/>
            <person name="Papp V."/>
            <person name="Albert L."/>
            <person name="Andreopoulos W."/>
            <person name="Angelini C."/>
            <person name="Antonin V."/>
            <person name="Barry K.W."/>
            <person name="Bougher N.L."/>
            <person name="Buchanan P."/>
            <person name="Buyck B."/>
            <person name="Bense V."/>
            <person name="Catcheside P."/>
            <person name="Chovatia M."/>
            <person name="Cooper J."/>
            <person name="Damon W."/>
            <person name="Desjardin D."/>
            <person name="Finy P."/>
            <person name="Geml J."/>
            <person name="Haridas S."/>
            <person name="Hughes K."/>
            <person name="Justo A."/>
            <person name="Karasinski D."/>
            <person name="Kautmanova I."/>
            <person name="Kiss B."/>
            <person name="Kocsube S."/>
            <person name="Kotiranta H."/>
            <person name="LaButti K.M."/>
            <person name="Lechner B.E."/>
            <person name="Liimatainen K."/>
            <person name="Lipzen A."/>
            <person name="Lukacs Z."/>
            <person name="Mihaltcheva S."/>
            <person name="Morgado L.N."/>
            <person name="Niskanen T."/>
            <person name="Noordeloos M.E."/>
            <person name="Ohm R.A."/>
            <person name="Ortiz-Santana B."/>
            <person name="Ovrebo C."/>
            <person name="Racz N."/>
            <person name="Riley R."/>
            <person name="Savchenko A."/>
            <person name="Shiryaev A."/>
            <person name="Soop K."/>
            <person name="Spirin V."/>
            <person name="Szebenyi C."/>
            <person name="Tomsovsky M."/>
            <person name="Tulloss R.E."/>
            <person name="Uehling J."/>
            <person name="Grigoriev I.V."/>
            <person name="Vagvolgyi C."/>
            <person name="Papp T."/>
            <person name="Martin F.M."/>
            <person name="Miettinen O."/>
            <person name="Hibbett D.S."/>
            <person name="Nagy L.G."/>
        </authorList>
    </citation>
    <scope>NUCLEOTIDE SEQUENCE [LARGE SCALE GENOMIC DNA]</scope>
    <source>
        <strain evidence="10 11">CBS 309.79</strain>
    </source>
</reference>
<dbReference type="GO" id="GO:0032259">
    <property type="term" value="P:methylation"/>
    <property type="evidence" value="ECO:0007669"/>
    <property type="project" value="UniProtKB-KW"/>
</dbReference>
<dbReference type="Pfam" id="PF00856">
    <property type="entry name" value="SET"/>
    <property type="match status" value="1"/>
</dbReference>
<proteinExistence type="predicted"/>
<keyword evidence="11" id="KW-1185">Reference proteome</keyword>
<evidence type="ECO:0000256" key="7">
    <source>
        <dbReference type="SAM" id="MobiDB-lite"/>
    </source>
</evidence>
<dbReference type="GO" id="GO:0003682">
    <property type="term" value="F:chromatin binding"/>
    <property type="evidence" value="ECO:0007669"/>
    <property type="project" value="TreeGrafter"/>
</dbReference>
<dbReference type="GO" id="GO:0140951">
    <property type="term" value="F:histone H3K27 trimethyltransferase activity"/>
    <property type="evidence" value="ECO:0007669"/>
    <property type="project" value="UniProtKB-EC"/>
</dbReference>
<dbReference type="PANTHER" id="PTHR45747">
    <property type="entry name" value="HISTONE-LYSINE N-METHYLTRANSFERASE E(Z)"/>
    <property type="match status" value="1"/>
</dbReference>
<dbReference type="InterPro" id="IPR041355">
    <property type="entry name" value="Pre-SET_CXC"/>
</dbReference>